<feature type="domain" description="ERAP1-like C-terminal" evidence="15">
    <location>
        <begin position="514"/>
        <end position="825"/>
    </location>
</feature>
<evidence type="ECO:0000313" key="18">
    <source>
        <dbReference type="Proteomes" id="UP001596298"/>
    </source>
</evidence>
<dbReference type="InterPro" id="IPR001930">
    <property type="entry name" value="Peptidase_M1"/>
</dbReference>
<evidence type="ECO:0000256" key="3">
    <source>
        <dbReference type="ARBA" id="ARBA00010136"/>
    </source>
</evidence>
<dbReference type="InterPro" id="IPR024571">
    <property type="entry name" value="ERAP1-like_C_dom"/>
</dbReference>
<dbReference type="InterPro" id="IPR045357">
    <property type="entry name" value="Aminopeptidase_N-like_N"/>
</dbReference>
<evidence type="ECO:0000259" key="16">
    <source>
        <dbReference type="Pfam" id="PF17900"/>
    </source>
</evidence>
<evidence type="ECO:0000256" key="13">
    <source>
        <dbReference type="ARBA" id="ARBA00031533"/>
    </source>
</evidence>
<evidence type="ECO:0000256" key="2">
    <source>
        <dbReference type="ARBA" id="ARBA00001947"/>
    </source>
</evidence>
<evidence type="ECO:0000259" key="15">
    <source>
        <dbReference type="Pfam" id="PF11838"/>
    </source>
</evidence>
<evidence type="ECO:0000259" key="14">
    <source>
        <dbReference type="Pfam" id="PF01433"/>
    </source>
</evidence>
<dbReference type="Pfam" id="PF01433">
    <property type="entry name" value="Peptidase_M1"/>
    <property type="match status" value="1"/>
</dbReference>
<dbReference type="PANTHER" id="PTHR11533">
    <property type="entry name" value="PROTEASE M1 ZINC METALLOPROTEASE"/>
    <property type="match status" value="1"/>
</dbReference>
<sequence length="846" mass="91959">MGSLLRTEAQARADLIAVTSYDVALDLDQGEETFGSETTISFSCREPEASTFLDLDAVSITSITLNDNEIDPASVADQRVTLSNLRAENTVRIVATMRYRHDGEGLHRAVDPADGKHYVYGMSFLDAGPSIFACFDQPDLKAPYDVRVRAPQEWIVAGNGAAEQTAPGEWTLATTPPLSTYFVTICAGPYAVETDEHDGIPLGIYVRASLAEQLHEQRDDIFEVTKQSFDYYHRLFGIRYPWGKYDQFFVPEFNAGAMENPGCVTLRDQYIFRGAHTRTELLTRANTIAHEMAHMWFGDLVTMQWWDDLWLNESFAEYMAHRTTADATRYTEAWVDFGISRKTWGYGVDRSPATHPVAGADAPDAGSALTNFDGISYAKGASALRQLSAFVGDDAFIAGVRKHLSDNSFGNATMSDFLGAVEHESGKSLAAWTKAWLLSSGVDDLRLDVHERDGVIERADLVVTPPVGASGGRPHVLEIGAISDARELQRIRVETDAASTELPELAGSPRAKLLLPNISDLTWATTILDPTSLEAVDTELAAAQDPLVRLALWSALLGGADTGQIDPRMVVRTFAATWPAETVASLGDALARLIDTYYPYRLVPQRDSAAAKAALAEAGQRRLALVDPAAPAALTGARLVAATSSDAVLLSAWAADVDRPAAAAGDKDFGWIALARQAELGLIDRETIEQAAGRDDSLNGHLSALQARAALPLEESKTWAWSQLYGDEHQLSNYEGMAIAQGFFAGYGENDATALLRAYADRFFTELACVPKKFGDMSSEQFVLTAYPHGVVEQGIADAARSAIDDRANTAGVRRALVDALDRTDRALVAHRRFTTESPKHPTTEG</sequence>
<accession>A0ABW2AEM9</accession>
<comment type="caution">
    <text evidence="17">The sequence shown here is derived from an EMBL/GenBank/DDBJ whole genome shotgun (WGS) entry which is preliminary data.</text>
</comment>
<dbReference type="NCBIfam" id="TIGR02412">
    <property type="entry name" value="pepN_strep_liv"/>
    <property type="match status" value="1"/>
</dbReference>
<keyword evidence="8" id="KW-0479">Metal-binding</keyword>
<dbReference type="Gene3D" id="2.60.40.1730">
    <property type="entry name" value="tricorn interacting facor f3 domain"/>
    <property type="match status" value="1"/>
</dbReference>
<dbReference type="InterPro" id="IPR014782">
    <property type="entry name" value="Peptidase_M1_dom"/>
</dbReference>
<gene>
    <name evidence="17" type="primary">pepN</name>
    <name evidence="17" type="ORF">ACFQDH_08445</name>
</gene>
<dbReference type="InterPro" id="IPR027268">
    <property type="entry name" value="Peptidase_M4/M1_CTD_sf"/>
</dbReference>
<comment type="catalytic activity">
    <reaction evidence="1">
        <text>Release of an N-terminal amino acid, Xaa-|-Yaa- from a peptide, amide or arylamide. Xaa is preferably Ala, but may be most amino acids including Pro (slow action). When a terminal hydrophobic residue is followed by a prolyl residue, the two may be released as an intact Xaa-Pro dipeptide.</text>
        <dbReference type="EC" id="3.4.11.2"/>
    </reaction>
</comment>
<evidence type="ECO:0000256" key="5">
    <source>
        <dbReference type="ARBA" id="ARBA00015611"/>
    </source>
</evidence>
<organism evidence="17 18">
    <name type="scientific">Flexivirga alba</name>
    <dbReference type="NCBI Taxonomy" id="702742"/>
    <lineage>
        <taxon>Bacteria</taxon>
        <taxon>Bacillati</taxon>
        <taxon>Actinomycetota</taxon>
        <taxon>Actinomycetes</taxon>
        <taxon>Micrococcales</taxon>
        <taxon>Dermacoccaceae</taxon>
        <taxon>Flexivirga</taxon>
    </lineage>
</organism>
<dbReference type="Pfam" id="PF11838">
    <property type="entry name" value="ERAP1_C"/>
    <property type="match status" value="1"/>
</dbReference>
<dbReference type="SUPFAM" id="SSF55486">
    <property type="entry name" value="Metalloproteases ('zincins'), catalytic domain"/>
    <property type="match status" value="1"/>
</dbReference>
<keyword evidence="10" id="KW-0862">Zinc</keyword>
<dbReference type="RefSeq" id="WP_382400300.1">
    <property type="nucleotide sequence ID" value="NZ_JBHSWH010000001.1"/>
</dbReference>
<comment type="similarity">
    <text evidence="3">Belongs to the peptidase M1 family.</text>
</comment>
<feature type="domain" description="Peptidase M1 membrane alanine aminopeptidase" evidence="14">
    <location>
        <begin position="222"/>
        <end position="436"/>
    </location>
</feature>
<keyword evidence="7" id="KW-0645">Protease</keyword>
<evidence type="ECO:0000256" key="4">
    <source>
        <dbReference type="ARBA" id="ARBA00012564"/>
    </source>
</evidence>
<feature type="domain" description="Aminopeptidase N-like N-terminal" evidence="16">
    <location>
        <begin position="19"/>
        <end position="181"/>
    </location>
</feature>
<evidence type="ECO:0000256" key="1">
    <source>
        <dbReference type="ARBA" id="ARBA00000098"/>
    </source>
</evidence>
<dbReference type="EC" id="3.4.11.2" evidence="4"/>
<dbReference type="InterPro" id="IPR042097">
    <property type="entry name" value="Aminopeptidase_N-like_N_sf"/>
</dbReference>
<evidence type="ECO:0000256" key="10">
    <source>
        <dbReference type="ARBA" id="ARBA00022833"/>
    </source>
</evidence>
<evidence type="ECO:0000313" key="17">
    <source>
        <dbReference type="EMBL" id="MFC6705295.1"/>
    </source>
</evidence>
<dbReference type="InterPro" id="IPR012778">
    <property type="entry name" value="Pept_M1_aminopeptidase"/>
</dbReference>
<evidence type="ECO:0000256" key="11">
    <source>
        <dbReference type="ARBA" id="ARBA00023049"/>
    </source>
</evidence>
<dbReference type="SUPFAM" id="SSF63737">
    <property type="entry name" value="Leukotriene A4 hydrolase N-terminal domain"/>
    <property type="match status" value="1"/>
</dbReference>
<dbReference type="Proteomes" id="UP001596298">
    <property type="component" value="Unassembled WGS sequence"/>
</dbReference>
<dbReference type="EMBL" id="JBHSWH010000001">
    <property type="protein sequence ID" value="MFC6705295.1"/>
    <property type="molecule type" value="Genomic_DNA"/>
</dbReference>
<comment type="cofactor">
    <cofactor evidence="2">
        <name>Zn(2+)</name>
        <dbReference type="ChEBI" id="CHEBI:29105"/>
    </cofactor>
</comment>
<reference evidence="18" key="1">
    <citation type="journal article" date="2019" name="Int. J. Syst. Evol. Microbiol.">
        <title>The Global Catalogue of Microorganisms (GCM) 10K type strain sequencing project: providing services to taxonomists for standard genome sequencing and annotation.</title>
        <authorList>
            <consortium name="The Broad Institute Genomics Platform"/>
            <consortium name="The Broad Institute Genome Sequencing Center for Infectious Disease"/>
            <person name="Wu L."/>
            <person name="Ma J."/>
        </authorList>
    </citation>
    <scope>NUCLEOTIDE SEQUENCE [LARGE SCALE GENOMIC DNA]</scope>
    <source>
        <strain evidence="18">CCUG 58127</strain>
    </source>
</reference>
<evidence type="ECO:0000256" key="6">
    <source>
        <dbReference type="ARBA" id="ARBA00022438"/>
    </source>
</evidence>
<dbReference type="Gene3D" id="1.10.390.10">
    <property type="entry name" value="Neutral Protease Domain 2"/>
    <property type="match status" value="1"/>
</dbReference>
<keyword evidence="11" id="KW-0482">Metalloprotease</keyword>
<keyword evidence="9 17" id="KW-0378">Hydrolase</keyword>
<name>A0ABW2AEM9_9MICO</name>
<evidence type="ECO:0000256" key="8">
    <source>
        <dbReference type="ARBA" id="ARBA00022723"/>
    </source>
</evidence>
<evidence type="ECO:0000256" key="7">
    <source>
        <dbReference type="ARBA" id="ARBA00022670"/>
    </source>
</evidence>
<dbReference type="PANTHER" id="PTHR11533:SF174">
    <property type="entry name" value="PUROMYCIN-SENSITIVE AMINOPEPTIDASE-RELATED"/>
    <property type="match status" value="1"/>
</dbReference>
<evidence type="ECO:0000256" key="12">
    <source>
        <dbReference type="ARBA" id="ARBA00029811"/>
    </source>
</evidence>
<dbReference type="CDD" id="cd09602">
    <property type="entry name" value="M1_APN"/>
    <property type="match status" value="1"/>
</dbReference>
<protein>
    <recommendedName>
        <fullName evidence="5">Aminopeptidase N</fullName>
        <ecNumber evidence="4">3.4.11.2</ecNumber>
    </recommendedName>
    <alternativeName>
        <fullName evidence="12">Alanine aminopeptidase</fullName>
    </alternativeName>
    <alternativeName>
        <fullName evidence="13">Lysyl aminopeptidase</fullName>
    </alternativeName>
</protein>
<dbReference type="GO" id="GO:0016285">
    <property type="term" value="F:alanyl aminopeptidase activity"/>
    <property type="evidence" value="ECO:0007669"/>
    <property type="project" value="UniProtKB-EC"/>
</dbReference>
<proteinExistence type="inferred from homology"/>
<dbReference type="InterPro" id="IPR050344">
    <property type="entry name" value="Peptidase_M1_aminopeptidases"/>
</dbReference>
<dbReference type="PRINTS" id="PR00756">
    <property type="entry name" value="ALADIPTASE"/>
</dbReference>
<keyword evidence="6 17" id="KW-0031">Aminopeptidase</keyword>
<dbReference type="Pfam" id="PF17900">
    <property type="entry name" value="Peptidase_M1_N"/>
    <property type="match status" value="1"/>
</dbReference>
<keyword evidence="18" id="KW-1185">Reference proteome</keyword>
<evidence type="ECO:0000256" key="9">
    <source>
        <dbReference type="ARBA" id="ARBA00022801"/>
    </source>
</evidence>